<protein>
    <submittedName>
        <fullName evidence="3">Uncharacterized protein</fullName>
    </submittedName>
</protein>
<accession>A0A919C6I8</accession>
<name>A0A919C6I8_9ACTN</name>
<keyword evidence="2" id="KW-1133">Transmembrane helix</keyword>
<reference evidence="3" key="2">
    <citation type="submission" date="2020-09" db="EMBL/GenBank/DDBJ databases">
        <authorList>
            <person name="Sun Q."/>
            <person name="Ohkuma M."/>
        </authorList>
    </citation>
    <scope>NUCLEOTIDE SEQUENCE</scope>
    <source>
        <strain evidence="3">JCM 4637</strain>
    </source>
</reference>
<feature type="region of interest" description="Disordered" evidence="1">
    <location>
        <begin position="1"/>
        <end position="61"/>
    </location>
</feature>
<feature type="transmembrane region" description="Helical" evidence="2">
    <location>
        <begin position="198"/>
        <end position="215"/>
    </location>
</feature>
<organism evidence="3 4">
    <name type="scientific">Streptomyces finlayi</name>
    <dbReference type="NCBI Taxonomy" id="67296"/>
    <lineage>
        <taxon>Bacteria</taxon>
        <taxon>Bacillati</taxon>
        <taxon>Actinomycetota</taxon>
        <taxon>Actinomycetes</taxon>
        <taxon>Kitasatosporales</taxon>
        <taxon>Streptomycetaceae</taxon>
        <taxon>Streptomyces</taxon>
    </lineage>
</organism>
<feature type="transmembrane region" description="Helical" evidence="2">
    <location>
        <begin position="163"/>
        <end position="186"/>
    </location>
</feature>
<dbReference type="InterPro" id="IPR046862">
    <property type="entry name" value="Rhomboid_2"/>
</dbReference>
<feature type="compositionally biased region" description="Low complexity" evidence="1">
    <location>
        <begin position="18"/>
        <end position="37"/>
    </location>
</feature>
<proteinExistence type="predicted"/>
<dbReference type="EMBL" id="BMVC01000001">
    <property type="protein sequence ID" value="GHC76519.1"/>
    <property type="molecule type" value="Genomic_DNA"/>
</dbReference>
<evidence type="ECO:0000313" key="3">
    <source>
        <dbReference type="EMBL" id="GHC76519.1"/>
    </source>
</evidence>
<feature type="transmembrane region" description="Helical" evidence="2">
    <location>
        <begin position="129"/>
        <end position="151"/>
    </location>
</feature>
<dbReference type="AlphaFoldDB" id="A0A919C6I8"/>
<keyword evidence="2" id="KW-0812">Transmembrane</keyword>
<feature type="compositionally biased region" description="Basic and acidic residues" evidence="1">
    <location>
        <begin position="39"/>
        <end position="49"/>
    </location>
</feature>
<gene>
    <name evidence="3" type="ORF">GCM10010334_00200</name>
</gene>
<evidence type="ECO:0000313" key="4">
    <source>
        <dbReference type="Proteomes" id="UP000638353"/>
    </source>
</evidence>
<sequence>MSAPPAGDPADARRALPDQRAVTGMATATATAPAGATDPGRETAADRAGEPGTVRPDSAPAPDRRWHLWHLLPTPTGTPFTFGYALVLIATSLYAELGDPATVDSLLRASSTDVAHLTHTPVLALVGSALWVAGGLASPYALGFLVILTALERRIGGLRTAAVFVFGHVVASLATEIPVGVAVWAGHLPETSLHRLDFGISFGLMACVGALAGVLRITWLRWGLLGAVALVLLQDLIAYADPLTALGHPLALCLGLATWPVVRRWKAARAAPSYL</sequence>
<dbReference type="Proteomes" id="UP000638353">
    <property type="component" value="Unassembled WGS sequence"/>
</dbReference>
<feature type="transmembrane region" description="Helical" evidence="2">
    <location>
        <begin position="246"/>
        <end position="262"/>
    </location>
</feature>
<feature type="transmembrane region" description="Helical" evidence="2">
    <location>
        <begin position="222"/>
        <end position="240"/>
    </location>
</feature>
<evidence type="ECO:0000256" key="2">
    <source>
        <dbReference type="SAM" id="Phobius"/>
    </source>
</evidence>
<evidence type="ECO:0000256" key="1">
    <source>
        <dbReference type="SAM" id="MobiDB-lite"/>
    </source>
</evidence>
<keyword evidence="2" id="KW-0472">Membrane</keyword>
<dbReference type="Pfam" id="PF20401">
    <property type="entry name" value="Rhomboid_2"/>
    <property type="match status" value="1"/>
</dbReference>
<comment type="caution">
    <text evidence="3">The sequence shown here is derived from an EMBL/GenBank/DDBJ whole genome shotgun (WGS) entry which is preliminary data.</text>
</comment>
<reference evidence="3" key="1">
    <citation type="journal article" date="2014" name="Int. J. Syst. Evol. Microbiol.">
        <title>Complete genome sequence of Corynebacterium casei LMG S-19264T (=DSM 44701T), isolated from a smear-ripened cheese.</title>
        <authorList>
            <consortium name="US DOE Joint Genome Institute (JGI-PGF)"/>
            <person name="Walter F."/>
            <person name="Albersmeier A."/>
            <person name="Kalinowski J."/>
            <person name="Ruckert C."/>
        </authorList>
    </citation>
    <scope>NUCLEOTIDE SEQUENCE</scope>
    <source>
        <strain evidence="3">JCM 4637</strain>
    </source>
</reference>